<dbReference type="EMBL" id="CP001712">
    <property type="protein sequence ID" value="EAR14653.1"/>
    <property type="molecule type" value="Genomic_DNA"/>
</dbReference>
<dbReference type="GO" id="GO:0004065">
    <property type="term" value="F:arylsulfatase activity"/>
    <property type="evidence" value="ECO:0007669"/>
    <property type="project" value="TreeGrafter"/>
</dbReference>
<protein>
    <submittedName>
        <fullName evidence="5">Putative arylsulfatase</fullName>
    </submittedName>
</protein>
<dbReference type="eggNOG" id="COG3119">
    <property type="taxonomic scope" value="Bacteria"/>
</dbReference>
<evidence type="ECO:0000256" key="1">
    <source>
        <dbReference type="ARBA" id="ARBA00008779"/>
    </source>
</evidence>
<dbReference type="Gene3D" id="3.40.720.10">
    <property type="entry name" value="Alkaline Phosphatase, subunit A"/>
    <property type="match status" value="1"/>
</dbReference>
<dbReference type="Gene3D" id="3.30.1120.10">
    <property type="match status" value="1"/>
</dbReference>
<feature type="domain" description="Sulfatase N-terminal" evidence="4">
    <location>
        <begin position="115"/>
        <end position="456"/>
    </location>
</feature>
<evidence type="ECO:0000259" key="4">
    <source>
        <dbReference type="Pfam" id="PF00884"/>
    </source>
</evidence>
<gene>
    <name evidence="5" type="ordered locus">RB2501_01216</name>
</gene>
<dbReference type="InterPro" id="IPR050738">
    <property type="entry name" value="Sulfatase"/>
</dbReference>
<dbReference type="SUPFAM" id="SSF53649">
    <property type="entry name" value="Alkaline phosphatase-like"/>
    <property type="match status" value="1"/>
</dbReference>
<reference evidence="5 6" key="1">
    <citation type="journal article" date="2009" name="J. Bacteriol.">
        <title>Complete genome sequence of Robiginitalea biformata HTCC2501.</title>
        <authorList>
            <person name="Oh H.M."/>
            <person name="Giovannoni S.J."/>
            <person name="Lee K."/>
            <person name="Ferriera S."/>
            <person name="Johnson J."/>
            <person name="Cho J.C."/>
        </authorList>
    </citation>
    <scope>NUCLEOTIDE SEQUENCE [LARGE SCALE GENOMIC DNA]</scope>
    <source>
        <strain evidence="6">ATCC BAA-864 / HTCC2501 / KCTC 12146</strain>
    </source>
</reference>
<organism evidence="5 6">
    <name type="scientific">Robiginitalea biformata (strain ATCC BAA-864 / DSM 15991 / KCTC 12146 / HTCC2501)</name>
    <dbReference type="NCBI Taxonomy" id="313596"/>
    <lineage>
        <taxon>Bacteria</taxon>
        <taxon>Pseudomonadati</taxon>
        <taxon>Bacteroidota</taxon>
        <taxon>Flavobacteriia</taxon>
        <taxon>Flavobacteriales</taxon>
        <taxon>Flavobacteriaceae</taxon>
        <taxon>Robiginitalea</taxon>
    </lineage>
</organism>
<keyword evidence="2" id="KW-0378">Hydrolase</keyword>
<sequence length="561" mass="63027">MFHRFRFGWFYEISGPVAGTGSPVNIKHRITPGKNPYIFPMDECPLESRAALLESRVALPESRVAMLQGCAALLESRVPVHWNRFFIAFPIVACLLLGACGERENAAVQTPAVPPNIIYILADDLGYGDLGCYGQEKFNTPNIDRLAQEGLLFTQHYSGSTVCAPSRAALLTGMHTGHTVVRGNREVQPEGQHPIPDSTYTLAEMFRENGYATGAFGKWGLGYPGSEGDPNAQGFDTFFGYNCQRMGHHYYPHHLWYNRDSIVLEENAGKLKGRYAPELIHRETLNFIEENRENPFFLYVASIIPHAELAAPEETLQRFRGRYPPEKPYEGTDQGPQYRKGPYESQQKPRAAFAAMISILDRQVGEIMEKVRELGLEENTLIVFTSDNGPHLEGGADPDYFDSNGPLRGYKRDLYEGGIRVPMLARWPGWIPPGTRTDHISAFWDVFPTFAEILGVAPPVEMDGISFLPTLLQAGDGQEQHAYLYWEFHEQGGRQSVRKADWKAVRYEVLEHPDGPVELYDLSEDLGETQNIASDHPEVVAEMEKILREARTPSAEFRFGG</sequence>
<name>A4CP36_ROBBH</name>
<dbReference type="InterPro" id="IPR017850">
    <property type="entry name" value="Alkaline_phosphatase_core_sf"/>
</dbReference>
<dbReference type="CDD" id="cd16145">
    <property type="entry name" value="ARS_like"/>
    <property type="match status" value="1"/>
</dbReference>
<evidence type="ECO:0000313" key="5">
    <source>
        <dbReference type="EMBL" id="EAR14653.1"/>
    </source>
</evidence>
<accession>A4CP36</accession>
<dbReference type="HOGENOM" id="CLU_006332_10_4_10"/>
<comment type="similarity">
    <text evidence="1">Belongs to the sulfatase family.</text>
</comment>
<dbReference type="KEGG" id="rbi:RB2501_01216"/>
<evidence type="ECO:0000313" key="6">
    <source>
        <dbReference type="Proteomes" id="UP000009049"/>
    </source>
</evidence>
<evidence type="ECO:0000256" key="3">
    <source>
        <dbReference type="SAM" id="MobiDB-lite"/>
    </source>
</evidence>
<dbReference type="Pfam" id="PF00884">
    <property type="entry name" value="Sulfatase"/>
    <property type="match status" value="1"/>
</dbReference>
<dbReference type="PANTHER" id="PTHR42693:SF53">
    <property type="entry name" value="ENDO-4-O-SULFATASE"/>
    <property type="match status" value="1"/>
</dbReference>
<dbReference type="STRING" id="313596.RB2501_01216"/>
<dbReference type="InterPro" id="IPR000917">
    <property type="entry name" value="Sulfatase_N"/>
</dbReference>
<dbReference type="Proteomes" id="UP000009049">
    <property type="component" value="Chromosome"/>
</dbReference>
<evidence type="ECO:0000256" key="2">
    <source>
        <dbReference type="ARBA" id="ARBA00022801"/>
    </source>
</evidence>
<feature type="region of interest" description="Disordered" evidence="3">
    <location>
        <begin position="322"/>
        <end position="345"/>
    </location>
</feature>
<keyword evidence="6" id="KW-1185">Reference proteome</keyword>
<dbReference type="AlphaFoldDB" id="A4CP36"/>
<proteinExistence type="inferred from homology"/>
<dbReference type="PANTHER" id="PTHR42693">
    <property type="entry name" value="ARYLSULFATASE FAMILY MEMBER"/>
    <property type="match status" value="1"/>
</dbReference>